<dbReference type="RefSeq" id="WP_068904233.1">
    <property type="nucleotide sequence ID" value="NZ_BDCX01000024.1"/>
</dbReference>
<evidence type="ECO:0000256" key="4">
    <source>
        <dbReference type="ARBA" id="ARBA00022989"/>
    </source>
</evidence>
<reference evidence="10 11" key="1">
    <citation type="journal article" date="2016" name="Genome Announc.">
        <title>Draft Genome Sequence of Planomonospora sphaerica JCM9374, a Rare Actinomycete.</title>
        <authorList>
            <person name="Dohra H."/>
            <person name="Suzuki T."/>
            <person name="Inoue Y."/>
            <person name="Kodani S."/>
        </authorList>
    </citation>
    <scope>NUCLEOTIDE SEQUENCE [LARGE SCALE GENOMIC DNA]</scope>
    <source>
        <strain evidence="10 11">JCM 9374</strain>
    </source>
</reference>
<organism evidence="10 11">
    <name type="scientific">Planomonospora sphaerica</name>
    <dbReference type="NCBI Taxonomy" id="161355"/>
    <lineage>
        <taxon>Bacteria</taxon>
        <taxon>Bacillati</taxon>
        <taxon>Actinomycetota</taxon>
        <taxon>Actinomycetes</taxon>
        <taxon>Streptosporangiales</taxon>
        <taxon>Streptosporangiaceae</taxon>
        <taxon>Planomonospora</taxon>
    </lineage>
</organism>
<evidence type="ECO:0000256" key="6">
    <source>
        <dbReference type="ARBA" id="ARBA00038076"/>
    </source>
</evidence>
<feature type="transmembrane region" description="Helical" evidence="8">
    <location>
        <begin position="501"/>
        <end position="524"/>
    </location>
</feature>
<dbReference type="AlphaFoldDB" id="A0A171DQC0"/>
<evidence type="ECO:0000256" key="5">
    <source>
        <dbReference type="ARBA" id="ARBA00023136"/>
    </source>
</evidence>
<proteinExistence type="inferred from homology"/>
<dbReference type="InterPro" id="IPR050250">
    <property type="entry name" value="Macrolide_Exporter_MacB"/>
</dbReference>
<dbReference type="EMBL" id="BDCX01000024">
    <property type="protein sequence ID" value="GAT71258.1"/>
    <property type="molecule type" value="Genomic_DNA"/>
</dbReference>
<keyword evidence="11" id="KW-1185">Reference proteome</keyword>
<accession>A0A171DQC0</accession>
<keyword evidence="2" id="KW-1003">Cell membrane</keyword>
<dbReference type="STRING" id="161355.PS9374_06949"/>
<feature type="region of interest" description="Disordered" evidence="7">
    <location>
        <begin position="67"/>
        <end position="91"/>
    </location>
</feature>
<name>A0A171DQC0_9ACTN</name>
<evidence type="ECO:0000313" key="10">
    <source>
        <dbReference type="EMBL" id="GAT71258.1"/>
    </source>
</evidence>
<keyword evidence="5 8" id="KW-0472">Membrane</keyword>
<comment type="similarity">
    <text evidence="6">Belongs to the ABC-4 integral membrane protein family.</text>
</comment>
<feature type="domain" description="ABC3 transporter permease C-terminal" evidence="9">
    <location>
        <begin position="735"/>
        <end position="848"/>
    </location>
</feature>
<sequence>MLGIALSSLRHRGSAFMAAFVAMLLGAAVVSACGGLMETGIRLAIPPDRLAAASVVVTGDQSYEIPQAAPAAKSAGGEEDEEEEEEESEWVTLPERVRLDAGVADKIAAVPGVARAIGDVSFPAAVADGLRATGHGWGSAELTPYTVSSGTPPTRPGDVVLDAGLAAEASVGTGDQVRISAGGTTGTYRVSGLVTPPDDREVAEAPVFFLSADVQNLTGRGGKVDAVGVLAAAGVDAEELGERVRTALAGQGAVVLTGDERGRAEFLESAVSSESLITLAGVFGGLLIIVVIFVVASTLGLSVHQRQREMALLRAIGTTPGQVRRLVLGEAMVMAVFAAALGSVLGPYLGGWLFDRLAGAGMVPEKVVFHQGWIPALIAVSVSLVTSFAAALVAARRAALAKPTEALADAALEPVKIGWFRPVLAVICFAGGIALAMVTMLVMEGPQAAATAGPAVLLWAIALALLSPVITKGMVAVLSGPFRRISAPSGELAVTNARTRIVRVAAAVTPIMLATGVATANLYVQTTQVAAGERAFVESLRADAVVTSPSGGLAPGLLDRVRAVPGVTAASEFVTSTGFVESPYDAGTPEDGWQLRGATAEGAAQTMAMTVASGAITDLRGDTVALTAEHARRLSRKVGDTITMRLGDRSRVDLRIVALLSAGPGAETVVLPARLLAAHTTAGLPTQILVRTTPDADLDRLSEAIGGLGAQVSGRDALIAAHGEQEQTQAWVNYLLVGMIIVYTAISVVNTQVMTTTQRRREFGLQRLTGATPRQVMEMTGVEAALVAVIGIVLGTFASLVSLVPFSIAVSGTPVPSGPVWIYLAVVLIATLLTLGATWLPTWLAMRVRPAEAAVAAY</sequence>
<reference evidence="11" key="2">
    <citation type="submission" date="2016-04" db="EMBL/GenBank/DDBJ databases">
        <title>Planomonospora sphaerica JCM9374 whole genome shotgun sequence.</title>
        <authorList>
            <person name="Suzuki T."/>
            <person name="Dohra H."/>
            <person name="Kodani S."/>
        </authorList>
    </citation>
    <scope>NUCLEOTIDE SEQUENCE [LARGE SCALE GENOMIC DNA]</scope>
    <source>
        <strain evidence="11">JCM 9374</strain>
    </source>
</reference>
<feature type="transmembrane region" description="Helical" evidence="8">
    <location>
        <begin position="373"/>
        <end position="395"/>
    </location>
</feature>
<keyword evidence="4 8" id="KW-1133">Transmembrane helix</keyword>
<feature type="domain" description="ABC3 transporter permease C-terminal" evidence="9">
    <location>
        <begin position="282"/>
        <end position="399"/>
    </location>
</feature>
<keyword evidence="3 8" id="KW-0812">Transmembrane</keyword>
<comment type="subcellular location">
    <subcellularLocation>
        <location evidence="1">Cell membrane</location>
        <topology evidence="1">Multi-pass membrane protein</topology>
    </subcellularLocation>
</comment>
<feature type="transmembrane region" description="Helical" evidence="8">
    <location>
        <begin position="276"/>
        <end position="301"/>
    </location>
</feature>
<dbReference type="InterPro" id="IPR003838">
    <property type="entry name" value="ABC3_permease_C"/>
</dbReference>
<dbReference type="Pfam" id="PF02687">
    <property type="entry name" value="FtsX"/>
    <property type="match status" value="2"/>
</dbReference>
<feature type="transmembrane region" description="Helical" evidence="8">
    <location>
        <begin position="455"/>
        <end position="480"/>
    </location>
</feature>
<feature type="transmembrane region" description="Helical" evidence="8">
    <location>
        <begin position="331"/>
        <end position="353"/>
    </location>
</feature>
<evidence type="ECO:0000256" key="8">
    <source>
        <dbReference type="SAM" id="Phobius"/>
    </source>
</evidence>
<feature type="transmembrane region" description="Helical" evidence="8">
    <location>
        <begin position="731"/>
        <end position="751"/>
    </location>
</feature>
<feature type="compositionally biased region" description="Acidic residues" evidence="7">
    <location>
        <begin position="77"/>
        <end position="89"/>
    </location>
</feature>
<dbReference type="GO" id="GO:0005886">
    <property type="term" value="C:plasma membrane"/>
    <property type="evidence" value="ECO:0007669"/>
    <property type="project" value="UniProtKB-SubCell"/>
</dbReference>
<feature type="transmembrane region" description="Helical" evidence="8">
    <location>
        <begin position="784"/>
        <end position="808"/>
    </location>
</feature>
<gene>
    <name evidence="10" type="ORF">PS9374_06949</name>
</gene>
<protein>
    <submittedName>
        <fullName evidence="10">ABC transporter permease</fullName>
    </submittedName>
</protein>
<dbReference type="Proteomes" id="UP000077701">
    <property type="component" value="Unassembled WGS sequence"/>
</dbReference>
<evidence type="ECO:0000259" key="9">
    <source>
        <dbReference type="Pfam" id="PF02687"/>
    </source>
</evidence>
<evidence type="ECO:0000256" key="3">
    <source>
        <dbReference type="ARBA" id="ARBA00022692"/>
    </source>
</evidence>
<evidence type="ECO:0000256" key="7">
    <source>
        <dbReference type="SAM" id="MobiDB-lite"/>
    </source>
</evidence>
<evidence type="ECO:0000256" key="2">
    <source>
        <dbReference type="ARBA" id="ARBA00022475"/>
    </source>
</evidence>
<dbReference type="PANTHER" id="PTHR30572">
    <property type="entry name" value="MEMBRANE COMPONENT OF TRANSPORTER-RELATED"/>
    <property type="match status" value="1"/>
</dbReference>
<dbReference type="OrthoDB" id="3223244at2"/>
<feature type="transmembrane region" description="Helical" evidence="8">
    <location>
        <begin position="820"/>
        <end position="840"/>
    </location>
</feature>
<feature type="transmembrane region" description="Helical" evidence="8">
    <location>
        <begin position="423"/>
        <end position="443"/>
    </location>
</feature>
<evidence type="ECO:0000313" key="11">
    <source>
        <dbReference type="Proteomes" id="UP000077701"/>
    </source>
</evidence>
<dbReference type="PANTHER" id="PTHR30572:SF4">
    <property type="entry name" value="ABC TRANSPORTER PERMEASE YTRF"/>
    <property type="match status" value="1"/>
</dbReference>
<comment type="caution">
    <text evidence="10">The sequence shown here is derived from an EMBL/GenBank/DDBJ whole genome shotgun (WGS) entry which is preliminary data.</text>
</comment>
<evidence type="ECO:0000256" key="1">
    <source>
        <dbReference type="ARBA" id="ARBA00004651"/>
    </source>
</evidence>
<dbReference type="GO" id="GO:0022857">
    <property type="term" value="F:transmembrane transporter activity"/>
    <property type="evidence" value="ECO:0007669"/>
    <property type="project" value="TreeGrafter"/>
</dbReference>